<protein>
    <submittedName>
        <fullName evidence="7">Membrane protein involved in the export of O-antigen and teichoic acid</fullName>
    </submittedName>
</protein>
<feature type="transmembrane region" description="Helical" evidence="6">
    <location>
        <begin position="386"/>
        <end position="408"/>
    </location>
</feature>
<evidence type="ECO:0000256" key="5">
    <source>
        <dbReference type="ARBA" id="ARBA00023136"/>
    </source>
</evidence>
<keyword evidence="2" id="KW-1003">Cell membrane</keyword>
<feature type="transmembrane region" description="Helical" evidence="6">
    <location>
        <begin position="47"/>
        <end position="67"/>
    </location>
</feature>
<feature type="transmembrane region" description="Helical" evidence="6">
    <location>
        <begin position="331"/>
        <end position="355"/>
    </location>
</feature>
<gene>
    <name evidence="7" type="ORF">SAMN04488081_1253</name>
</gene>
<name>A0A1H3EJJ5_9BACI</name>
<evidence type="ECO:0000256" key="1">
    <source>
        <dbReference type="ARBA" id="ARBA00004651"/>
    </source>
</evidence>
<comment type="subcellular location">
    <subcellularLocation>
        <location evidence="1">Cell membrane</location>
        <topology evidence="1">Multi-pass membrane protein</topology>
    </subcellularLocation>
</comment>
<feature type="transmembrane region" description="Helical" evidence="6">
    <location>
        <begin position="362"/>
        <end position="380"/>
    </location>
</feature>
<organism evidence="7 8">
    <name type="scientific">Salimicrobium album</name>
    <dbReference type="NCBI Taxonomy" id="50717"/>
    <lineage>
        <taxon>Bacteria</taxon>
        <taxon>Bacillati</taxon>
        <taxon>Bacillota</taxon>
        <taxon>Bacilli</taxon>
        <taxon>Bacillales</taxon>
        <taxon>Bacillaceae</taxon>
        <taxon>Salimicrobium</taxon>
    </lineage>
</organism>
<sequence length="474" mass="54265">MKDTLIKKFLKFSYGSWVGLLLGLLITMITTRLFPPELLGKASMFDLFIQVGMILTIFGADQAFVRFFNEENEEKRGALLFNVLKIPVILTVLTIGLIFLLYAPLTNYLFGRESILLASILSLGVIAQLVFRFGQLVIRMQQKGNLYSLLQIFQKTFSLIFIFVFLYLIGEEFETLVLAKLLTLLFVAVISLYFGRGLWNPFNANVRRMKHSQKDIFKYGAPFVLTIFISWLFEAFDKIALRQWSDFDELGLYTAAFRLVALVMVVRTTFSTFWTPVAYEKFENSPGDKDFFKYISIVITFVMFIVAIASIAAKDIIVLLLGSQYSEAAIIMPFLVFMPIFYTISETTVIGVNFYKKTNWHILIASVACGVNILGNWILVPSYGAIGASIATAFSYVVFFSLRTLFSLKYYRVSYPLKRIYFMFIVVSFYAWASIIEDSFLLNILFGIGPLVILVLIFQKDLHYVLKNRKALFD</sequence>
<dbReference type="PANTHER" id="PTHR30250">
    <property type="entry name" value="PST FAMILY PREDICTED COLANIC ACID TRANSPORTER"/>
    <property type="match status" value="1"/>
</dbReference>
<evidence type="ECO:0000256" key="2">
    <source>
        <dbReference type="ARBA" id="ARBA00022475"/>
    </source>
</evidence>
<evidence type="ECO:0000256" key="3">
    <source>
        <dbReference type="ARBA" id="ARBA00022692"/>
    </source>
</evidence>
<feature type="transmembrane region" description="Helical" evidence="6">
    <location>
        <begin position="146"/>
        <end position="169"/>
    </location>
</feature>
<feature type="transmembrane region" description="Helical" evidence="6">
    <location>
        <begin position="256"/>
        <end position="279"/>
    </location>
</feature>
<dbReference type="InterPro" id="IPR002797">
    <property type="entry name" value="Polysacc_synth"/>
</dbReference>
<dbReference type="EMBL" id="FNOS01000003">
    <property type="protein sequence ID" value="SDX78942.1"/>
    <property type="molecule type" value="Genomic_DNA"/>
</dbReference>
<evidence type="ECO:0000313" key="7">
    <source>
        <dbReference type="EMBL" id="SDX78942.1"/>
    </source>
</evidence>
<comment type="caution">
    <text evidence="7">The sequence shown here is derived from an EMBL/GenBank/DDBJ whole genome shotgun (WGS) entry which is preliminary data.</text>
</comment>
<dbReference type="PANTHER" id="PTHR30250:SF11">
    <property type="entry name" value="O-ANTIGEN TRANSPORTER-RELATED"/>
    <property type="match status" value="1"/>
</dbReference>
<dbReference type="RefSeq" id="WP_093106383.1">
    <property type="nucleotide sequence ID" value="NZ_FNOS01000003.1"/>
</dbReference>
<feature type="transmembrane region" description="Helical" evidence="6">
    <location>
        <begin position="175"/>
        <end position="195"/>
    </location>
</feature>
<dbReference type="Proteomes" id="UP000198647">
    <property type="component" value="Unassembled WGS sequence"/>
</dbReference>
<feature type="transmembrane region" description="Helical" evidence="6">
    <location>
        <begin position="12"/>
        <end position="35"/>
    </location>
</feature>
<feature type="transmembrane region" description="Helical" evidence="6">
    <location>
        <begin position="420"/>
        <end position="436"/>
    </location>
</feature>
<accession>A0A1H3EJJ5</accession>
<proteinExistence type="predicted"/>
<evidence type="ECO:0000256" key="6">
    <source>
        <dbReference type="SAM" id="Phobius"/>
    </source>
</evidence>
<keyword evidence="3 6" id="KW-0812">Transmembrane</keyword>
<feature type="transmembrane region" description="Helical" evidence="6">
    <location>
        <begin position="115"/>
        <end position="134"/>
    </location>
</feature>
<keyword evidence="4 6" id="KW-1133">Transmembrane helix</keyword>
<evidence type="ECO:0000313" key="8">
    <source>
        <dbReference type="Proteomes" id="UP000198647"/>
    </source>
</evidence>
<dbReference type="InterPro" id="IPR050833">
    <property type="entry name" value="Poly_Biosynth_Transport"/>
</dbReference>
<evidence type="ECO:0000256" key="4">
    <source>
        <dbReference type="ARBA" id="ARBA00022989"/>
    </source>
</evidence>
<keyword evidence="8" id="KW-1185">Reference proteome</keyword>
<feature type="transmembrane region" description="Helical" evidence="6">
    <location>
        <begin position="216"/>
        <end position="236"/>
    </location>
</feature>
<reference evidence="7 8" key="1">
    <citation type="submission" date="2016-10" db="EMBL/GenBank/DDBJ databases">
        <authorList>
            <person name="Varghese N."/>
            <person name="Submissions S."/>
        </authorList>
    </citation>
    <scope>NUCLEOTIDE SEQUENCE [LARGE SCALE GENOMIC DNA]</scope>
    <source>
        <strain evidence="7 8">DSM 20748</strain>
    </source>
</reference>
<feature type="transmembrane region" description="Helical" evidence="6">
    <location>
        <begin position="442"/>
        <end position="459"/>
    </location>
</feature>
<keyword evidence="5 6" id="KW-0472">Membrane</keyword>
<feature type="transmembrane region" description="Helical" evidence="6">
    <location>
        <begin position="291"/>
        <end position="311"/>
    </location>
</feature>
<dbReference type="Pfam" id="PF01943">
    <property type="entry name" value="Polysacc_synt"/>
    <property type="match status" value="1"/>
</dbReference>
<feature type="transmembrane region" description="Helical" evidence="6">
    <location>
        <begin position="79"/>
        <end position="103"/>
    </location>
</feature>